<sequence>MENCILSSIDYELNLPEGWEIKTALVRGGRLWGILRSVSKNRVPFFADLLVKPRPLVKIFNDIDHCLFIYVSNDGQFCLIRKTDELFCISTSDFKPFKITMIPGTKVSAVTFFKDELLPKPFIIIINDLYQVGLVNLNKPLSKDKFNILPFMIAQNKSIKDLSVVKFKDGYYCFSIIYHDEITPYIFDSSFLSDNCSAPSYCTQVGFISTFFSEKNYIGWVSQFQNSQQQLAFEYIIDTQRDHPRPEKVYSCQIAYNLPAGGTNDISFFNEFFFHFQPNGRVNIFINSMPDFIDGFTVKDATQLDFDTDESELYAIYPRRISNIKFESSSKNNFKGTDSLRYWLYNRSLARKDEKTAAKLICNMASLSMNGIFHLVRPTTTLRFYVYKHILKILRKHHPTQKGQVGFQSSVTKQKLALAYATYDLYTRIEMSKKKPDLIKYTEFTKQLINEGLLNMDTVKKTLDEYGWDLPYIRLSEPLLVFDRLMERNEKKKALQLLPQISNKDERFSNALLRVFPFSKETVVKIVSKLDSFDNSNFVPILMDKLSEPFVSKLLSKNFQMNSWVAKLYTIVAARNEKLRRSDVEQLFKQFQYSNDGIVQFIIREFFSLKKFALLTYGLISIKQYVTASSVAVKSKDCLRLVDSIFPINSNQQTSSTPTSSTSNMDGTVDLSQQNAFEMDNETKMRCIYAILRSVPPEKAGVLAKNLIYRLTYDKSNADSTFAESSSDNSDAFDSRKGMDSTILMLMNFLPYDTKINDLTIPISEFTKQKTHETKEQEKNKNEALAEIDKVSALLNDQLKDDNTIILHSTEVCEKCKKPFFGEPGIIYPCSHMLHVRCAKQLIMGIDGIENEINLDMDFDDSDSNDSDTFPPSASDKFNQIAKKVRINLPKKNYSSYNIMTINSNKSKDQEKKLVDYKSDCPLCGYLSVRLMNEPFRGNLITSNIQLSGEKKDIDPFTTDIAQLTAIVNSGKKTSFFNI</sequence>
<evidence type="ECO:0000313" key="1">
    <source>
        <dbReference type="EMBL" id="KAK8884795.1"/>
    </source>
</evidence>
<organism evidence="1 2">
    <name type="scientific">Tritrichomonas musculus</name>
    <dbReference type="NCBI Taxonomy" id="1915356"/>
    <lineage>
        <taxon>Eukaryota</taxon>
        <taxon>Metamonada</taxon>
        <taxon>Parabasalia</taxon>
        <taxon>Tritrichomonadida</taxon>
        <taxon>Tritrichomonadidae</taxon>
        <taxon>Tritrichomonas</taxon>
    </lineage>
</organism>
<gene>
    <name evidence="1" type="ORF">M9Y10_043915</name>
</gene>
<protein>
    <recommendedName>
        <fullName evidence="3">RING-type domain-containing protein</fullName>
    </recommendedName>
</protein>
<keyword evidence="2" id="KW-1185">Reference proteome</keyword>
<name>A0ABR2K3Y7_9EUKA</name>
<evidence type="ECO:0000313" key="2">
    <source>
        <dbReference type="Proteomes" id="UP001470230"/>
    </source>
</evidence>
<proteinExistence type="predicted"/>
<dbReference type="Proteomes" id="UP001470230">
    <property type="component" value="Unassembled WGS sequence"/>
</dbReference>
<reference evidence="1 2" key="1">
    <citation type="submission" date="2024-04" db="EMBL/GenBank/DDBJ databases">
        <title>Tritrichomonas musculus Genome.</title>
        <authorList>
            <person name="Alves-Ferreira E."/>
            <person name="Grigg M."/>
            <person name="Lorenzi H."/>
            <person name="Galac M."/>
        </authorList>
    </citation>
    <scope>NUCLEOTIDE SEQUENCE [LARGE SCALE GENOMIC DNA]</scope>
    <source>
        <strain evidence="1 2">EAF2021</strain>
    </source>
</reference>
<accession>A0ABR2K3Y7</accession>
<evidence type="ECO:0008006" key="3">
    <source>
        <dbReference type="Google" id="ProtNLM"/>
    </source>
</evidence>
<comment type="caution">
    <text evidence="1">The sequence shown here is derived from an EMBL/GenBank/DDBJ whole genome shotgun (WGS) entry which is preliminary data.</text>
</comment>
<dbReference type="EMBL" id="JAPFFF010000008">
    <property type="protein sequence ID" value="KAK8884795.1"/>
    <property type="molecule type" value="Genomic_DNA"/>
</dbReference>